<reference evidence="6 7" key="1">
    <citation type="journal article" date="2024" name="Commun. Biol.">
        <title>Comparative genomic analysis of thermophilic fungi reveals convergent evolutionary adaptations and gene losses.</title>
        <authorList>
            <person name="Steindorff A.S."/>
            <person name="Aguilar-Pontes M.V."/>
            <person name="Robinson A.J."/>
            <person name="Andreopoulos B."/>
            <person name="LaButti K."/>
            <person name="Kuo A."/>
            <person name="Mondo S."/>
            <person name="Riley R."/>
            <person name="Otillar R."/>
            <person name="Haridas S."/>
            <person name="Lipzen A."/>
            <person name="Grimwood J."/>
            <person name="Schmutz J."/>
            <person name="Clum A."/>
            <person name="Reid I.D."/>
            <person name="Moisan M.C."/>
            <person name="Butler G."/>
            <person name="Nguyen T.T.M."/>
            <person name="Dewar K."/>
            <person name="Conant G."/>
            <person name="Drula E."/>
            <person name="Henrissat B."/>
            <person name="Hansel C."/>
            <person name="Singer S."/>
            <person name="Hutchinson M.I."/>
            <person name="de Vries R.P."/>
            <person name="Natvig D.O."/>
            <person name="Powell A.J."/>
            <person name="Tsang A."/>
            <person name="Grigoriev I.V."/>
        </authorList>
    </citation>
    <scope>NUCLEOTIDE SEQUENCE [LARGE SCALE GENOMIC DNA]</scope>
    <source>
        <strain evidence="6 7">CBS 620.91</strain>
    </source>
</reference>
<feature type="compositionally biased region" description="Polar residues" evidence="4">
    <location>
        <begin position="817"/>
        <end position="833"/>
    </location>
</feature>
<evidence type="ECO:0000256" key="2">
    <source>
        <dbReference type="ARBA" id="ARBA00022801"/>
    </source>
</evidence>
<protein>
    <recommendedName>
        <fullName evidence="3">Phosphodiesterase</fullName>
        <ecNumber evidence="3">3.1.4.-</ecNumber>
    </recommendedName>
</protein>
<evidence type="ECO:0000256" key="1">
    <source>
        <dbReference type="ARBA" id="ARBA00022723"/>
    </source>
</evidence>
<keyword evidence="2 3" id="KW-0378">Hydrolase</keyword>
<dbReference type="InterPro" id="IPR003607">
    <property type="entry name" value="HD/PDEase_dom"/>
</dbReference>
<dbReference type="InterPro" id="IPR002073">
    <property type="entry name" value="PDEase_catalytic_dom"/>
</dbReference>
<keyword evidence="1 3" id="KW-0479">Metal-binding</keyword>
<dbReference type="Pfam" id="PF00233">
    <property type="entry name" value="PDEase_I"/>
    <property type="match status" value="1"/>
</dbReference>
<dbReference type="EC" id="3.1.4.-" evidence="3"/>
<feature type="region of interest" description="Disordered" evidence="4">
    <location>
        <begin position="630"/>
        <end position="841"/>
    </location>
</feature>
<comment type="similarity">
    <text evidence="3">Belongs to the cyclic nucleotide phosphodiesterase family.</text>
</comment>
<evidence type="ECO:0000313" key="7">
    <source>
        <dbReference type="Proteomes" id="UP001583172"/>
    </source>
</evidence>
<dbReference type="PROSITE" id="PS00126">
    <property type="entry name" value="PDEASE_I_1"/>
    <property type="match status" value="1"/>
</dbReference>
<feature type="region of interest" description="Disordered" evidence="4">
    <location>
        <begin position="867"/>
        <end position="888"/>
    </location>
</feature>
<dbReference type="Gene3D" id="1.10.1300.10">
    <property type="entry name" value="3'5'-cyclic nucleotide phosphodiesterase, catalytic domain"/>
    <property type="match status" value="1"/>
</dbReference>
<dbReference type="Proteomes" id="UP001583172">
    <property type="component" value="Unassembled WGS sequence"/>
</dbReference>
<accession>A0ABR3VRU3</accession>
<feature type="compositionally biased region" description="Polar residues" evidence="4">
    <location>
        <begin position="749"/>
        <end position="785"/>
    </location>
</feature>
<sequence length="917" mass="100809">MENVACNVIYVDRSVSQDRHVRAREPSGRGAYLDQTEPPHVAENVKLLLEVFDGVHLCSSGGSGLAQWLSLQEGDGSMPDLKPTLFLIDTPYQDDIPKASLSRPPSPMSLGPDDAENQDEELYGLTLLRRILSESYIRNMSKLVVTIPIIASPYGDRSGDDNEQRASETGPCPVLADGIFPRATEDRKAANKRMLRKCLDLGATDVLASPMNAKCAAILEVHAYRAHLDASREQKSLLELRRGRTRSWVGISEEKPFSYLREAMVSKLMSRICRIGNETDDVICSAKLSISADKQAEVTDAVGRWHFCAHDFTDDELVVAALVMFKHALAMPELEPWRIPTDQLHRFLLACRAAYNTFVPYHNFRHVVDVLQATFHFLVCIGALPPYRFSDGSQLSPRSTSPLGDLVQPFEALTLLITAIGHDVGHPGVNNGFLVTLNAPLAQLYNDRSVLESFHCAAYSQILRRHWPAAFSDTKMRNLMISSILSTDMGLHFDYMKKLRVLQDTLRTGPSIDKWTDAAKTEQKALLCALLIKCADISNVWMYILSDEFSRQDLMERELEIKTSLMSKPTKDLLSLSTSQLKFMDIFALPLFEGVADILPAMQYCVNELQLNKDLFDQCLEAERARAAAAQPPPLDLAGEPSPNTILNVTTSPEPPVEAQHTAQRPTENSVPNVVEPRASDLTADPDTGPFHKPSPNSLKRPTDGRMVNGIVTSFPSPPPDFGHHSEPFHVNGGGTHHGHSRQRCSEATDGSSAPNSGDWASQATSATTGRMPISPSTQGTSIVSRDSFERSNRYSICPPSGGPRGDVSGMLGPRESTVTVPESTTNTLSTSRSHPDLTKLDAYPPPPLPLDDDNGESWRNGHFATGGATKNGCLDPAEPARQLKKKPSRFRINGLQNLFRKHKSSSPPMQAADTVG</sequence>
<keyword evidence="7" id="KW-1185">Reference proteome</keyword>
<organism evidence="6 7">
    <name type="scientific">Humicola insolens</name>
    <name type="common">Soft-rot fungus</name>
    <dbReference type="NCBI Taxonomy" id="85995"/>
    <lineage>
        <taxon>Eukaryota</taxon>
        <taxon>Fungi</taxon>
        <taxon>Dikarya</taxon>
        <taxon>Ascomycota</taxon>
        <taxon>Pezizomycotina</taxon>
        <taxon>Sordariomycetes</taxon>
        <taxon>Sordariomycetidae</taxon>
        <taxon>Sordariales</taxon>
        <taxon>Chaetomiaceae</taxon>
        <taxon>Mycothermus</taxon>
    </lineage>
</organism>
<comment type="cofactor">
    <cofactor evidence="3">
        <name>a divalent metal cation</name>
        <dbReference type="ChEBI" id="CHEBI:60240"/>
    </cofactor>
    <text evidence="3">Binds 2 divalent metal cations per subunit. Site 1 may preferentially bind zinc ions, while site 2 has a preference for magnesium and/or manganese ions.</text>
</comment>
<dbReference type="EMBL" id="JAZGSY010000001">
    <property type="protein sequence ID" value="KAL1844378.1"/>
    <property type="molecule type" value="Genomic_DNA"/>
</dbReference>
<dbReference type="PANTHER" id="PTHR11347">
    <property type="entry name" value="CYCLIC NUCLEOTIDE PHOSPHODIESTERASE"/>
    <property type="match status" value="1"/>
</dbReference>
<evidence type="ECO:0000256" key="3">
    <source>
        <dbReference type="RuleBase" id="RU363067"/>
    </source>
</evidence>
<comment type="caution">
    <text evidence="6">The sequence shown here is derived from an EMBL/GenBank/DDBJ whole genome shotgun (WGS) entry which is preliminary data.</text>
</comment>
<name>A0ABR3VRU3_HUMIN</name>
<evidence type="ECO:0000256" key="4">
    <source>
        <dbReference type="SAM" id="MobiDB-lite"/>
    </source>
</evidence>
<dbReference type="InterPro" id="IPR036971">
    <property type="entry name" value="PDEase_catalytic_dom_sf"/>
</dbReference>
<dbReference type="SUPFAM" id="SSF109604">
    <property type="entry name" value="HD-domain/PDEase-like"/>
    <property type="match status" value="1"/>
</dbReference>
<dbReference type="InterPro" id="IPR023174">
    <property type="entry name" value="PDEase_CS"/>
</dbReference>
<gene>
    <name evidence="6" type="ORF">VTJ49DRAFT_57</name>
</gene>
<feature type="domain" description="PDEase" evidence="5">
    <location>
        <begin position="278"/>
        <end position="623"/>
    </location>
</feature>
<feature type="compositionally biased region" description="Polar residues" evidence="4">
    <location>
        <begin position="642"/>
        <end position="652"/>
    </location>
</feature>
<proteinExistence type="inferred from homology"/>
<evidence type="ECO:0000313" key="6">
    <source>
        <dbReference type="EMBL" id="KAL1844378.1"/>
    </source>
</evidence>
<dbReference type="PROSITE" id="PS51845">
    <property type="entry name" value="PDEASE_I_2"/>
    <property type="match status" value="1"/>
</dbReference>
<feature type="region of interest" description="Disordered" evidence="4">
    <location>
        <begin position="898"/>
        <end position="917"/>
    </location>
</feature>
<feature type="compositionally biased region" description="Polar residues" evidence="4">
    <location>
        <begin position="661"/>
        <end position="672"/>
    </location>
</feature>
<dbReference type="CDD" id="cd00077">
    <property type="entry name" value="HDc"/>
    <property type="match status" value="1"/>
</dbReference>
<evidence type="ECO:0000259" key="5">
    <source>
        <dbReference type="PROSITE" id="PS51845"/>
    </source>
</evidence>